<protein>
    <submittedName>
        <fullName evidence="1">Putative kinase</fullName>
    </submittedName>
</protein>
<proteinExistence type="predicted"/>
<evidence type="ECO:0000313" key="1">
    <source>
        <dbReference type="EMBL" id="PZW23577.1"/>
    </source>
</evidence>
<keyword evidence="1" id="KW-0418">Kinase</keyword>
<dbReference type="Gene3D" id="3.40.50.300">
    <property type="entry name" value="P-loop containing nucleotide triphosphate hydrolases"/>
    <property type="match status" value="1"/>
</dbReference>
<name>A0A326U0D4_THEHA</name>
<keyword evidence="1" id="KW-0808">Transferase</keyword>
<accession>A0A326U0D4</accession>
<dbReference type="GO" id="GO:0016301">
    <property type="term" value="F:kinase activity"/>
    <property type="evidence" value="ECO:0007669"/>
    <property type="project" value="UniProtKB-KW"/>
</dbReference>
<dbReference type="InterPro" id="IPR027417">
    <property type="entry name" value="P-loop_NTPase"/>
</dbReference>
<comment type="caution">
    <text evidence="1">The sequence shown here is derived from an EMBL/GenBank/DDBJ whole genome shotgun (WGS) entry which is preliminary data.</text>
</comment>
<dbReference type="Proteomes" id="UP000248806">
    <property type="component" value="Unassembled WGS sequence"/>
</dbReference>
<dbReference type="PANTHER" id="PTHR37807">
    <property type="entry name" value="OS07G0160300 PROTEIN"/>
    <property type="match status" value="1"/>
</dbReference>
<dbReference type="Pfam" id="PF13671">
    <property type="entry name" value="AAA_33"/>
    <property type="match status" value="1"/>
</dbReference>
<keyword evidence="2" id="KW-1185">Reference proteome</keyword>
<reference evidence="1 2" key="1">
    <citation type="submission" date="2018-06" db="EMBL/GenBank/DDBJ databases">
        <title>Genomic Encyclopedia of Archaeal and Bacterial Type Strains, Phase II (KMG-II): from individual species to whole genera.</title>
        <authorList>
            <person name="Goeker M."/>
        </authorList>
    </citation>
    <scope>NUCLEOTIDE SEQUENCE [LARGE SCALE GENOMIC DNA]</scope>
    <source>
        <strain evidence="1 2">ATCC BAA-1881</strain>
    </source>
</reference>
<gene>
    <name evidence="1" type="ORF">EI42_04960</name>
</gene>
<dbReference type="OrthoDB" id="1201990at2"/>
<dbReference type="PANTHER" id="PTHR37807:SF3">
    <property type="entry name" value="OS07G0160300 PROTEIN"/>
    <property type="match status" value="1"/>
</dbReference>
<dbReference type="EMBL" id="QKUF01000025">
    <property type="protein sequence ID" value="PZW23577.1"/>
    <property type="molecule type" value="Genomic_DNA"/>
</dbReference>
<dbReference type="SUPFAM" id="SSF52540">
    <property type="entry name" value="P-loop containing nucleoside triphosphate hydrolases"/>
    <property type="match status" value="1"/>
</dbReference>
<sequence>MCKGISLNQKTPENANLTASSREKQDAIALPVLIIVAGLPATGKTTLARRLAERFSLPLVTKDAIKETLCDVLECASVAQSWRLGQASMLLLYQFAETLLGSGLNCIVESPFYPAYAHPDFQRLQQRSPYYPLQIYCHADVEVMLERMKQRIASGARHPGHMDQARMPTSTAELPSQWRMEPLEIGGELIMLDTTCFDAIAYEELYQRVKRVLDR</sequence>
<organism evidence="1 2">
    <name type="scientific">Thermosporothrix hazakensis</name>
    <dbReference type="NCBI Taxonomy" id="644383"/>
    <lineage>
        <taxon>Bacteria</taxon>
        <taxon>Bacillati</taxon>
        <taxon>Chloroflexota</taxon>
        <taxon>Ktedonobacteria</taxon>
        <taxon>Ktedonobacterales</taxon>
        <taxon>Thermosporotrichaceae</taxon>
        <taxon>Thermosporothrix</taxon>
    </lineage>
</organism>
<dbReference type="AlphaFoldDB" id="A0A326U0D4"/>
<evidence type="ECO:0000313" key="2">
    <source>
        <dbReference type="Proteomes" id="UP000248806"/>
    </source>
</evidence>